<organism evidence="12 13">
    <name type="scientific">Pseudobdellovibrio exovorus JSS</name>
    <dbReference type="NCBI Taxonomy" id="1184267"/>
    <lineage>
        <taxon>Bacteria</taxon>
        <taxon>Pseudomonadati</taxon>
        <taxon>Bdellovibrionota</taxon>
        <taxon>Bdellovibrionia</taxon>
        <taxon>Bdellovibrionales</taxon>
        <taxon>Pseudobdellovibrionaceae</taxon>
        <taxon>Pseudobdellovibrio</taxon>
    </lineage>
</organism>
<evidence type="ECO:0000256" key="3">
    <source>
        <dbReference type="ARBA" id="ARBA00020019"/>
    </source>
</evidence>
<evidence type="ECO:0000256" key="2">
    <source>
        <dbReference type="ARBA" id="ARBA00005417"/>
    </source>
</evidence>
<keyword evidence="5" id="KW-1003">Cell membrane</keyword>
<dbReference type="STRING" id="1184267.A11Q_2435"/>
<accession>M4VF28</accession>
<evidence type="ECO:0000313" key="13">
    <source>
        <dbReference type="Proteomes" id="UP000012040"/>
    </source>
</evidence>
<proteinExistence type="inferred from homology"/>
<dbReference type="InterPro" id="IPR017871">
    <property type="entry name" value="ABC_transporter-like_CS"/>
</dbReference>
<dbReference type="PANTHER" id="PTHR43166">
    <property type="entry name" value="AMINO ACID IMPORT ATP-BINDING PROTEIN"/>
    <property type="match status" value="1"/>
</dbReference>
<gene>
    <name evidence="12" type="ORF">A11Q_2435</name>
</gene>
<dbReference type="Pfam" id="PF00005">
    <property type="entry name" value="ABC_tran"/>
    <property type="match status" value="1"/>
</dbReference>
<dbReference type="HOGENOM" id="CLU_000604_1_22_7"/>
<evidence type="ECO:0000313" key="12">
    <source>
        <dbReference type="EMBL" id="AGH96651.1"/>
    </source>
</evidence>
<protein>
    <recommendedName>
        <fullName evidence="3">Cell division ATP-binding protein FtsE</fullName>
    </recommendedName>
</protein>
<evidence type="ECO:0000256" key="8">
    <source>
        <dbReference type="ARBA" id="ARBA00022967"/>
    </source>
</evidence>
<evidence type="ECO:0000256" key="1">
    <source>
        <dbReference type="ARBA" id="ARBA00002579"/>
    </source>
</evidence>
<keyword evidence="6" id="KW-0547">Nucleotide-binding</keyword>
<sequence>MFELKNINKSFQLPTGETFQVLKDFSLSVNKGEVFGLIGLSGAGKSTALRTFNLLEAPDQGQVIFKGKDISTIQDKELRLVRQKIGMIFQHFNLLSNKTVSENVALSLKIAGWKSAQIKPRVMECLELVRLQDKHDVYPNQLSGGQKQRVAIARSIANNPDLLLADEPTSALDPLTKNEILECLLRLNKALGLTVVISTHEMGLVKKLCQRVAIINGGQNLETLDVREGQIQPTSSFGKALLETI</sequence>
<dbReference type="SMART" id="SM00382">
    <property type="entry name" value="AAA"/>
    <property type="match status" value="1"/>
</dbReference>
<dbReference type="PROSITE" id="PS50893">
    <property type="entry name" value="ABC_TRANSPORTER_2"/>
    <property type="match status" value="1"/>
</dbReference>
<dbReference type="Proteomes" id="UP000012040">
    <property type="component" value="Chromosome"/>
</dbReference>
<evidence type="ECO:0000256" key="9">
    <source>
        <dbReference type="ARBA" id="ARBA00022970"/>
    </source>
</evidence>
<keyword evidence="10" id="KW-0472">Membrane</keyword>
<dbReference type="GO" id="GO:0016887">
    <property type="term" value="F:ATP hydrolysis activity"/>
    <property type="evidence" value="ECO:0007669"/>
    <property type="project" value="InterPro"/>
</dbReference>
<dbReference type="Gene3D" id="3.40.50.300">
    <property type="entry name" value="P-loop containing nucleotide triphosphate hydrolases"/>
    <property type="match status" value="1"/>
</dbReference>
<feature type="domain" description="ABC transporter" evidence="11">
    <location>
        <begin position="2"/>
        <end position="242"/>
    </location>
</feature>
<dbReference type="eggNOG" id="COG1135">
    <property type="taxonomic scope" value="Bacteria"/>
</dbReference>
<dbReference type="GO" id="GO:0006865">
    <property type="term" value="P:amino acid transport"/>
    <property type="evidence" value="ECO:0007669"/>
    <property type="project" value="UniProtKB-KW"/>
</dbReference>
<dbReference type="GO" id="GO:0005524">
    <property type="term" value="F:ATP binding"/>
    <property type="evidence" value="ECO:0007669"/>
    <property type="project" value="UniProtKB-KW"/>
</dbReference>
<dbReference type="PANTHER" id="PTHR43166:SF30">
    <property type="entry name" value="METHIONINE IMPORT ATP-BINDING PROTEIN METN"/>
    <property type="match status" value="1"/>
</dbReference>
<keyword evidence="13" id="KW-1185">Reference proteome</keyword>
<comment type="similarity">
    <text evidence="2">Belongs to the ABC transporter superfamily.</text>
</comment>
<keyword evidence="9" id="KW-0029">Amino-acid transport</keyword>
<dbReference type="KEGG" id="bex:A11Q_2435"/>
<dbReference type="PROSITE" id="PS00211">
    <property type="entry name" value="ABC_TRANSPORTER_1"/>
    <property type="match status" value="1"/>
</dbReference>
<dbReference type="RefSeq" id="WP_015471141.1">
    <property type="nucleotide sequence ID" value="NC_020813.1"/>
</dbReference>
<keyword evidence="7" id="KW-0067">ATP-binding</keyword>
<reference evidence="12 13" key="1">
    <citation type="journal article" date="2013" name="ISME J.">
        <title>By their genes ye shall know them: genomic signatures of predatory bacteria.</title>
        <authorList>
            <person name="Pasternak Z."/>
            <person name="Pietrokovski S."/>
            <person name="Rotem O."/>
            <person name="Gophna U."/>
            <person name="Lurie-Weinberger M.N."/>
            <person name="Jurkevitch E."/>
        </authorList>
    </citation>
    <scope>NUCLEOTIDE SEQUENCE [LARGE SCALE GENOMIC DNA]</scope>
    <source>
        <strain evidence="12 13">JSS</strain>
    </source>
</reference>
<dbReference type="InterPro" id="IPR027417">
    <property type="entry name" value="P-loop_NTPase"/>
</dbReference>
<evidence type="ECO:0000256" key="7">
    <source>
        <dbReference type="ARBA" id="ARBA00022840"/>
    </source>
</evidence>
<evidence type="ECO:0000256" key="5">
    <source>
        <dbReference type="ARBA" id="ARBA00022475"/>
    </source>
</evidence>
<keyword evidence="4" id="KW-0813">Transport</keyword>
<dbReference type="OrthoDB" id="9802264at2"/>
<evidence type="ECO:0000256" key="4">
    <source>
        <dbReference type="ARBA" id="ARBA00022448"/>
    </source>
</evidence>
<dbReference type="AlphaFoldDB" id="M4VF28"/>
<evidence type="ECO:0000259" key="11">
    <source>
        <dbReference type="PROSITE" id="PS50893"/>
    </source>
</evidence>
<dbReference type="GO" id="GO:0005886">
    <property type="term" value="C:plasma membrane"/>
    <property type="evidence" value="ECO:0007669"/>
    <property type="project" value="UniProtKB-ARBA"/>
</dbReference>
<dbReference type="FunFam" id="3.40.50.300:FF:000056">
    <property type="entry name" value="Cell division ATP-binding protein FtsE"/>
    <property type="match status" value="1"/>
</dbReference>
<dbReference type="InterPro" id="IPR050086">
    <property type="entry name" value="MetN_ABC_transporter-like"/>
</dbReference>
<dbReference type="PATRIC" id="fig|1184267.3.peg.2464"/>
<dbReference type="InterPro" id="IPR003593">
    <property type="entry name" value="AAA+_ATPase"/>
</dbReference>
<name>M4VF28_9BACT</name>
<evidence type="ECO:0000256" key="6">
    <source>
        <dbReference type="ARBA" id="ARBA00022741"/>
    </source>
</evidence>
<dbReference type="InterPro" id="IPR003439">
    <property type="entry name" value="ABC_transporter-like_ATP-bd"/>
</dbReference>
<dbReference type="SUPFAM" id="SSF52540">
    <property type="entry name" value="P-loop containing nucleoside triphosphate hydrolases"/>
    <property type="match status" value="1"/>
</dbReference>
<keyword evidence="8" id="KW-1278">Translocase</keyword>
<comment type="function">
    <text evidence="1">Part of the ABC transporter FtsEX involved in cellular division. Important for assembly or stability of the septal ring.</text>
</comment>
<dbReference type="EMBL" id="CP003537">
    <property type="protein sequence ID" value="AGH96651.1"/>
    <property type="molecule type" value="Genomic_DNA"/>
</dbReference>
<evidence type="ECO:0000256" key="10">
    <source>
        <dbReference type="ARBA" id="ARBA00023136"/>
    </source>
</evidence>